<reference evidence="2 3" key="1">
    <citation type="submission" date="2024-06" db="EMBL/GenBank/DDBJ databases">
        <title>Sorghum-associated microbial communities from plants grown in Nebraska, USA.</title>
        <authorList>
            <person name="Schachtman D."/>
        </authorList>
    </citation>
    <scope>NUCLEOTIDE SEQUENCE [LARGE SCALE GENOMIC DNA]</scope>
    <source>
        <strain evidence="2 3">2814</strain>
    </source>
</reference>
<sequence>MSAPEPFALSMAELRETARYAAACARPVLAVFERDRPSDLRPRAALDAAEAFAAGAPRSKALRDAAWAAQGAAIAARDDGLSAASEAARAAMAAAAAGFLHPLPQAAQVKHVLGAAAHAARALEQEAADDPAVASAALDRARRAAAPSVIAVLRRYPPAPPGGGRTGALIRELDALLRSAPEPG</sequence>
<accession>A0ABV2R8C4</accession>
<dbReference type="EMBL" id="JBEPTF010000001">
    <property type="protein sequence ID" value="MET4682839.1"/>
    <property type="molecule type" value="Genomic_DNA"/>
</dbReference>
<proteinExistence type="predicted"/>
<comment type="caution">
    <text evidence="2">The sequence shown here is derived from an EMBL/GenBank/DDBJ whole genome shotgun (WGS) entry which is preliminary data.</text>
</comment>
<evidence type="ECO:0000313" key="3">
    <source>
        <dbReference type="Proteomes" id="UP001549313"/>
    </source>
</evidence>
<dbReference type="InterPro" id="IPR048667">
    <property type="entry name" value="Imm5-like"/>
</dbReference>
<protein>
    <recommendedName>
        <fullName evidence="1">Imm-5-like domain-containing protein</fullName>
    </recommendedName>
</protein>
<dbReference type="Pfam" id="PF21805">
    <property type="entry name" value="Imm5_like"/>
    <property type="match status" value="1"/>
</dbReference>
<organism evidence="2 3">
    <name type="scientific">Brevundimonas faecalis</name>
    <dbReference type="NCBI Taxonomy" id="947378"/>
    <lineage>
        <taxon>Bacteria</taxon>
        <taxon>Pseudomonadati</taxon>
        <taxon>Pseudomonadota</taxon>
        <taxon>Alphaproteobacteria</taxon>
        <taxon>Caulobacterales</taxon>
        <taxon>Caulobacteraceae</taxon>
        <taxon>Brevundimonas</taxon>
    </lineage>
</organism>
<evidence type="ECO:0000259" key="1">
    <source>
        <dbReference type="Pfam" id="PF21805"/>
    </source>
</evidence>
<dbReference type="Proteomes" id="UP001549313">
    <property type="component" value="Unassembled WGS sequence"/>
</dbReference>
<feature type="domain" description="Imm-5-like" evidence="1">
    <location>
        <begin position="13"/>
        <end position="137"/>
    </location>
</feature>
<gene>
    <name evidence="2" type="ORF">ABIE19_000748</name>
</gene>
<dbReference type="RefSeq" id="WP_354087778.1">
    <property type="nucleotide sequence ID" value="NZ_JBEPTF010000001.1"/>
</dbReference>
<name>A0ABV2R8C4_9CAUL</name>
<evidence type="ECO:0000313" key="2">
    <source>
        <dbReference type="EMBL" id="MET4682839.1"/>
    </source>
</evidence>
<keyword evidence="3" id="KW-1185">Reference proteome</keyword>